<protein>
    <submittedName>
        <fullName evidence="1">Uncharacterized protein</fullName>
    </submittedName>
</protein>
<dbReference type="AlphaFoldDB" id="A0A1B9C1L6"/>
<dbReference type="Proteomes" id="UP000093129">
    <property type="component" value="Unassembled WGS sequence"/>
</dbReference>
<organism evidence="1 2">
    <name type="scientific">Acidithiobacillus ferrivorans</name>
    <dbReference type="NCBI Taxonomy" id="160808"/>
    <lineage>
        <taxon>Bacteria</taxon>
        <taxon>Pseudomonadati</taxon>
        <taxon>Pseudomonadota</taxon>
        <taxon>Acidithiobacillia</taxon>
        <taxon>Acidithiobacillales</taxon>
        <taxon>Acidithiobacillaceae</taxon>
        <taxon>Acidithiobacillus</taxon>
    </lineage>
</organism>
<evidence type="ECO:0000313" key="1">
    <source>
        <dbReference type="EMBL" id="OCB03813.1"/>
    </source>
</evidence>
<proteinExistence type="predicted"/>
<comment type="caution">
    <text evidence="1">The sequence shown here is derived from an EMBL/GenBank/DDBJ whole genome shotgun (WGS) entry which is preliminary data.</text>
</comment>
<dbReference type="EMBL" id="MASQ01000046">
    <property type="protein sequence ID" value="OCB03813.1"/>
    <property type="molecule type" value="Genomic_DNA"/>
</dbReference>
<name>A0A1B9C1L6_9PROT</name>
<reference evidence="1 2" key="1">
    <citation type="submission" date="2016-07" db="EMBL/GenBank/DDBJ databases">
        <title>Draft genome of a psychrotolerant acidophile Acidithiobacillus ferrivorans strain YL15.</title>
        <authorList>
            <person name="Peng T."/>
            <person name="Ma L."/>
            <person name="Nan M."/>
            <person name="An N."/>
            <person name="Wang M."/>
            <person name="Qiu G."/>
            <person name="Zeng W."/>
        </authorList>
    </citation>
    <scope>NUCLEOTIDE SEQUENCE [LARGE SCALE GENOMIC DNA]</scope>
    <source>
        <strain evidence="1 2">YL15</strain>
    </source>
</reference>
<accession>A0A1B9C1L6</accession>
<gene>
    <name evidence="1" type="ORF">BBC27_00445</name>
</gene>
<sequence length="81" mass="9456">MDRKYRQLTSEHRIMIPKMIALQSTYCIAMPKITKVLPNFSPPSIPAVSRPHLGKIWAQIWADETKRTTDPHPLISGRWFR</sequence>
<evidence type="ECO:0000313" key="2">
    <source>
        <dbReference type="Proteomes" id="UP000093129"/>
    </source>
</evidence>